<dbReference type="EMBL" id="JAPTGG010000005">
    <property type="protein sequence ID" value="MCZ0865089.1"/>
    <property type="molecule type" value="Genomic_DNA"/>
</dbReference>
<gene>
    <name evidence="1" type="ORF">O0V09_07755</name>
</gene>
<accession>A0A9J6RL79</accession>
<proteinExistence type="predicted"/>
<comment type="caution">
    <text evidence="1">The sequence shown here is derived from an EMBL/GenBank/DDBJ whole genome shotgun (WGS) entry which is preliminary data.</text>
</comment>
<evidence type="ECO:0000313" key="1">
    <source>
        <dbReference type="EMBL" id="MCZ0865089.1"/>
    </source>
</evidence>
<sequence length="141" mass="15139">MDVDLKQRMNDLVVALSAAAPGRTVSRDSTLIHSANPAQLAAGIFVVISQKGGDYRYPLGRPVADGRHFCMVVGRLEVNSETPGQAVEDGEFDMLAEVVSMVRRSDLPATLDGMQLVDFTQSSQADVPVGWVGFTLKFEGA</sequence>
<organism evidence="1 2">
    <name type="scientific">Dasania phycosphaerae</name>
    <dbReference type="NCBI Taxonomy" id="2950436"/>
    <lineage>
        <taxon>Bacteria</taxon>
        <taxon>Pseudomonadati</taxon>
        <taxon>Pseudomonadota</taxon>
        <taxon>Gammaproteobacteria</taxon>
        <taxon>Cellvibrionales</taxon>
        <taxon>Spongiibacteraceae</taxon>
        <taxon>Dasania</taxon>
    </lineage>
</organism>
<protein>
    <submittedName>
        <fullName evidence="1">Uncharacterized protein</fullName>
    </submittedName>
</protein>
<evidence type="ECO:0000313" key="2">
    <source>
        <dbReference type="Proteomes" id="UP001069090"/>
    </source>
</evidence>
<name>A0A9J6RL79_9GAMM</name>
<dbReference type="Proteomes" id="UP001069090">
    <property type="component" value="Unassembled WGS sequence"/>
</dbReference>
<reference evidence="1 2" key="1">
    <citation type="submission" date="2022-12" db="EMBL/GenBank/DDBJ databases">
        <title>Dasania phycosphaerae sp. nov., isolated from particulate material of the south coast of Korea.</title>
        <authorList>
            <person name="Jiang Y."/>
        </authorList>
    </citation>
    <scope>NUCLEOTIDE SEQUENCE [LARGE SCALE GENOMIC DNA]</scope>
    <source>
        <strain evidence="1 2">GY-19</strain>
    </source>
</reference>
<dbReference type="RefSeq" id="WP_258331240.1">
    <property type="nucleotide sequence ID" value="NZ_JAPTGG010000005.1"/>
</dbReference>
<dbReference type="AlphaFoldDB" id="A0A9J6RL79"/>
<keyword evidence="2" id="KW-1185">Reference proteome</keyword>